<comment type="subcellular location">
    <subcellularLocation>
        <location evidence="1">Nucleus</location>
    </subcellularLocation>
</comment>
<keyword evidence="6" id="KW-1185">Reference proteome</keyword>
<dbReference type="PANTHER" id="PTHR46457:SF1">
    <property type="entry name" value="DNA REPAIR PROTEIN RAD51 HOMOLOG 4"/>
    <property type="match status" value="1"/>
</dbReference>
<dbReference type="InterPro" id="IPR013632">
    <property type="entry name" value="Rad51_C"/>
</dbReference>
<dbReference type="GO" id="GO:0003697">
    <property type="term" value="F:single-stranded DNA binding"/>
    <property type="evidence" value="ECO:0007669"/>
    <property type="project" value="TreeGrafter"/>
</dbReference>
<dbReference type="GO" id="GO:0033063">
    <property type="term" value="C:Rad51B-Rad51C-Rad51D-XRCC2 complex"/>
    <property type="evidence" value="ECO:0007669"/>
    <property type="project" value="TreeGrafter"/>
</dbReference>
<evidence type="ECO:0000256" key="2">
    <source>
        <dbReference type="ARBA" id="ARBA00023242"/>
    </source>
</evidence>
<feature type="domain" description="Rad51-like C-terminal" evidence="4">
    <location>
        <begin position="172"/>
        <end position="347"/>
    </location>
</feature>
<evidence type="ECO:0000256" key="3">
    <source>
        <dbReference type="SAM" id="MobiDB-lite"/>
    </source>
</evidence>
<dbReference type="InterPro" id="IPR051988">
    <property type="entry name" value="HRR_RAD51_Paralog"/>
</dbReference>
<dbReference type="GO" id="GO:0007131">
    <property type="term" value="P:reciprocal meiotic recombination"/>
    <property type="evidence" value="ECO:0007669"/>
    <property type="project" value="TreeGrafter"/>
</dbReference>
<feature type="region of interest" description="Disordered" evidence="3">
    <location>
        <begin position="142"/>
        <end position="170"/>
    </location>
</feature>
<proteinExistence type="predicted"/>
<dbReference type="GO" id="GO:0000400">
    <property type="term" value="F:four-way junction DNA binding"/>
    <property type="evidence" value="ECO:0007669"/>
    <property type="project" value="TreeGrafter"/>
</dbReference>
<dbReference type="Proteomes" id="UP001054902">
    <property type="component" value="Unassembled WGS sequence"/>
</dbReference>
<dbReference type="EMBL" id="BLLK01000038">
    <property type="protein sequence ID" value="GFH49724.1"/>
    <property type="molecule type" value="Genomic_DNA"/>
</dbReference>
<dbReference type="AlphaFoldDB" id="A0AAD3CS62"/>
<name>A0AAD3CS62_9STRA</name>
<dbReference type="GO" id="GO:0005657">
    <property type="term" value="C:replication fork"/>
    <property type="evidence" value="ECO:0007669"/>
    <property type="project" value="TreeGrafter"/>
</dbReference>
<protein>
    <recommendedName>
        <fullName evidence="4">Rad51-like C-terminal domain-containing protein</fullName>
    </recommendedName>
</protein>
<keyword evidence="2" id="KW-0539">Nucleus</keyword>
<dbReference type="GO" id="GO:0000723">
    <property type="term" value="P:telomere maintenance"/>
    <property type="evidence" value="ECO:0007669"/>
    <property type="project" value="TreeGrafter"/>
</dbReference>
<dbReference type="Gene3D" id="3.40.50.300">
    <property type="entry name" value="P-loop containing nucleotide triphosphate hydrolases"/>
    <property type="match status" value="1"/>
</dbReference>
<evidence type="ECO:0000256" key="1">
    <source>
        <dbReference type="ARBA" id="ARBA00004123"/>
    </source>
</evidence>
<sequence>MEVVDQTTSSLRHQLNQIWKEFRDVNKDSQRRTEDDDSHEIDNNIQDRDKLEVNYALISRNPQSILSLDPEQLSSMLHVTPEQVYNLRQRISNTILASKSKNSHQFQFEADSSLSNLCQKRREVENISRNITTGSNAFDKLISSTSSSMSSRKRSRRQEETENQQGNMERDSGIAFGKIVQCSGPSSSGKTQLALSLAVNTIVSSKRSPWVYYICSGGGNVCQPLSRRIRQIIAMLNQQGKIDSREVFLDNIYFDHVDNGHDLLARLKSLEHELMKDNDSEDLLLVIDSMSGCFGNFVYSDGDGGVGSAIFSECKLLLRRISRVGDVNSSKQVAVLVTNGMVSSSDSPTGRKPALGELLRIGDVHIELQPWKDVNVVSENTNGHKSIERVVVRGIKAIKLDENNKSEGLDEIKFGIGVQGIMDI</sequence>
<evidence type="ECO:0000259" key="4">
    <source>
        <dbReference type="Pfam" id="PF08423"/>
    </source>
</evidence>
<dbReference type="GO" id="GO:0042148">
    <property type="term" value="P:DNA strand invasion"/>
    <property type="evidence" value="ECO:0007669"/>
    <property type="project" value="TreeGrafter"/>
</dbReference>
<evidence type="ECO:0000313" key="6">
    <source>
        <dbReference type="Proteomes" id="UP001054902"/>
    </source>
</evidence>
<dbReference type="PANTHER" id="PTHR46457">
    <property type="entry name" value="DNA REPAIR PROTEIN RAD51 HOMOLOG 4"/>
    <property type="match status" value="1"/>
</dbReference>
<dbReference type="InterPro" id="IPR027417">
    <property type="entry name" value="P-loop_NTPase"/>
</dbReference>
<dbReference type="Pfam" id="PF08423">
    <property type="entry name" value="Rad51"/>
    <property type="match status" value="1"/>
</dbReference>
<dbReference type="GO" id="GO:0008094">
    <property type="term" value="F:ATP-dependent activity, acting on DNA"/>
    <property type="evidence" value="ECO:0007669"/>
    <property type="project" value="TreeGrafter"/>
</dbReference>
<evidence type="ECO:0000313" key="5">
    <source>
        <dbReference type="EMBL" id="GFH49724.1"/>
    </source>
</evidence>
<organism evidence="5 6">
    <name type="scientific">Chaetoceros tenuissimus</name>
    <dbReference type="NCBI Taxonomy" id="426638"/>
    <lineage>
        <taxon>Eukaryota</taxon>
        <taxon>Sar</taxon>
        <taxon>Stramenopiles</taxon>
        <taxon>Ochrophyta</taxon>
        <taxon>Bacillariophyta</taxon>
        <taxon>Coscinodiscophyceae</taxon>
        <taxon>Chaetocerotophycidae</taxon>
        <taxon>Chaetocerotales</taxon>
        <taxon>Chaetocerotaceae</taxon>
        <taxon>Chaetoceros</taxon>
    </lineage>
</organism>
<reference evidence="5 6" key="1">
    <citation type="journal article" date="2021" name="Sci. Rep.">
        <title>The genome of the diatom Chaetoceros tenuissimus carries an ancient integrated fragment of an extant virus.</title>
        <authorList>
            <person name="Hongo Y."/>
            <person name="Kimura K."/>
            <person name="Takaki Y."/>
            <person name="Yoshida Y."/>
            <person name="Baba S."/>
            <person name="Kobayashi G."/>
            <person name="Nagasaki K."/>
            <person name="Hano T."/>
            <person name="Tomaru Y."/>
        </authorList>
    </citation>
    <scope>NUCLEOTIDE SEQUENCE [LARGE SCALE GENOMIC DNA]</scope>
    <source>
        <strain evidence="5 6">NIES-3715</strain>
    </source>
</reference>
<gene>
    <name evidence="5" type="ORF">CTEN210_06200</name>
</gene>
<comment type="caution">
    <text evidence="5">The sequence shown here is derived from an EMBL/GenBank/DDBJ whole genome shotgun (WGS) entry which is preliminary data.</text>
</comment>
<accession>A0AAD3CS62</accession>
<dbReference type="SUPFAM" id="SSF52540">
    <property type="entry name" value="P-loop containing nucleoside triphosphate hydrolases"/>
    <property type="match status" value="1"/>
</dbReference>
<dbReference type="GO" id="GO:0005815">
    <property type="term" value="C:microtubule organizing center"/>
    <property type="evidence" value="ECO:0007669"/>
    <property type="project" value="TreeGrafter"/>
</dbReference>
<dbReference type="GO" id="GO:0000724">
    <property type="term" value="P:double-strand break repair via homologous recombination"/>
    <property type="evidence" value="ECO:0007669"/>
    <property type="project" value="TreeGrafter"/>
</dbReference>